<evidence type="ECO:0000259" key="1">
    <source>
        <dbReference type="Pfam" id="PF21839"/>
    </source>
</evidence>
<feature type="domain" description="DUF6898" evidence="1">
    <location>
        <begin position="7"/>
        <end position="60"/>
    </location>
</feature>
<dbReference type="InterPro" id="IPR054193">
    <property type="entry name" value="DUF6898"/>
</dbReference>
<evidence type="ECO:0000313" key="2">
    <source>
        <dbReference type="EMBL" id="CUB00335.1"/>
    </source>
</evidence>
<gene>
    <name evidence="2" type="ORF">Ga0061067_11814</name>
</gene>
<dbReference type="Proteomes" id="UP000183900">
    <property type="component" value="Unassembled WGS sequence"/>
</dbReference>
<protein>
    <recommendedName>
        <fullName evidence="1">DUF6898 domain-containing protein</fullName>
    </recommendedName>
</protein>
<proteinExistence type="predicted"/>
<dbReference type="OrthoDB" id="8454594at2"/>
<dbReference type="Pfam" id="PF21839">
    <property type="entry name" value="DUF6898"/>
    <property type="match status" value="1"/>
</dbReference>
<dbReference type="RefSeq" id="WP_050471307.1">
    <property type="nucleotide sequence ID" value="NZ_CYHE01000018.1"/>
</dbReference>
<sequence>MSGHAKGEVYLEFVPIGRQVKVVAIDAATGVEVSVIGPVNAAQSDLQALALRKLAKRLSEDSGTPEVPRGGWTA</sequence>
<dbReference type="EMBL" id="CYHE01000018">
    <property type="protein sequence ID" value="CUB00335.1"/>
    <property type="molecule type" value="Genomic_DNA"/>
</dbReference>
<reference evidence="3" key="1">
    <citation type="submission" date="2015-08" db="EMBL/GenBank/DDBJ databases">
        <authorList>
            <person name="Varghese N."/>
        </authorList>
    </citation>
    <scope>NUCLEOTIDE SEQUENCE [LARGE SCALE GENOMIC DNA]</scope>
    <source>
        <strain evidence="3">DSM 23407</strain>
    </source>
</reference>
<dbReference type="AlphaFoldDB" id="A0A0K6IB20"/>
<accession>A0A0K6IB20</accession>
<keyword evidence="3" id="KW-1185">Reference proteome</keyword>
<organism evidence="2 3">
    <name type="scientific">Pannonibacter indicus</name>
    <dbReference type="NCBI Taxonomy" id="466044"/>
    <lineage>
        <taxon>Bacteria</taxon>
        <taxon>Pseudomonadati</taxon>
        <taxon>Pseudomonadota</taxon>
        <taxon>Alphaproteobacteria</taxon>
        <taxon>Hyphomicrobiales</taxon>
        <taxon>Stappiaceae</taxon>
        <taxon>Pannonibacter</taxon>
    </lineage>
</organism>
<name>A0A0K6IB20_9HYPH</name>
<evidence type="ECO:0000313" key="3">
    <source>
        <dbReference type="Proteomes" id="UP000183900"/>
    </source>
</evidence>